<dbReference type="PROSITE" id="PS50125">
    <property type="entry name" value="GUANYLATE_CYCLASE_2"/>
    <property type="match status" value="2"/>
</dbReference>
<keyword evidence="10 17" id="KW-0067">ATP-binding</keyword>
<evidence type="ECO:0000256" key="4">
    <source>
        <dbReference type="ARBA" id="ARBA00004141"/>
    </source>
</evidence>
<keyword evidence="15" id="KW-0325">Glycoprotein</keyword>
<dbReference type="SMART" id="SM00044">
    <property type="entry name" value="CYCc"/>
    <property type="match status" value="2"/>
</dbReference>
<keyword evidence="12 19" id="KW-1133">Transmembrane helix</keyword>
<evidence type="ECO:0000256" key="14">
    <source>
        <dbReference type="ARBA" id="ARBA00023136"/>
    </source>
</evidence>
<comment type="similarity">
    <text evidence="17 18">Belongs to the adenylyl cyclase class-4/guanylyl cyclase family.</text>
</comment>
<keyword evidence="8" id="KW-0677">Repeat</keyword>
<evidence type="ECO:0000256" key="2">
    <source>
        <dbReference type="ARBA" id="ARBA00001936"/>
    </source>
</evidence>
<keyword evidence="6 19" id="KW-0812">Transmembrane</keyword>
<evidence type="ECO:0000256" key="1">
    <source>
        <dbReference type="ARBA" id="ARBA00001593"/>
    </source>
</evidence>
<organism evidence="21 22">
    <name type="scientific">Polyplax serrata</name>
    <name type="common">Common mouse louse</name>
    <dbReference type="NCBI Taxonomy" id="468196"/>
    <lineage>
        <taxon>Eukaryota</taxon>
        <taxon>Metazoa</taxon>
        <taxon>Ecdysozoa</taxon>
        <taxon>Arthropoda</taxon>
        <taxon>Hexapoda</taxon>
        <taxon>Insecta</taxon>
        <taxon>Pterygota</taxon>
        <taxon>Neoptera</taxon>
        <taxon>Paraneoptera</taxon>
        <taxon>Psocodea</taxon>
        <taxon>Troctomorpha</taxon>
        <taxon>Phthiraptera</taxon>
        <taxon>Anoplura</taxon>
        <taxon>Polyplacidae</taxon>
        <taxon>Polyplax</taxon>
    </lineage>
</organism>
<reference evidence="21 22" key="1">
    <citation type="submission" date="2023-09" db="EMBL/GenBank/DDBJ databases">
        <title>Genomes of two closely related lineages of the louse Polyplax serrata with different host specificities.</title>
        <authorList>
            <person name="Martinu J."/>
            <person name="Tarabai H."/>
            <person name="Stefka J."/>
            <person name="Hypsa V."/>
        </authorList>
    </citation>
    <scope>NUCLEOTIDE SEQUENCE [LARGE SCALE GENOMIC DNA]</scope>
    <source>
        <strain evidence="21">98ZLc_SE</strain>
    </source>
</reference>
<evidence type="ECO:0000259" key="20">
    <source>
        <dbReference type="PROSITE" id="PS50125"/>
    </source>
</evidence>
<feature type="transmembrane region" description="Helical" evidence="19">
    <location>
        <begin position="700"/>
        <end position="727"/>
    </location>
</feature>
<feature type="transmembrane region" description="Helical" evidence="19">
    <location>
        <begin position="673"/>
        <end position="694"/>
    </location>
</feature>
<feature type="transmembrane region" description="Helical" evidence="19">
    <location>
        <begin position="243"/>
        <end position="260"/>
    </location>
</feature>
<evidence type="ECO:0000256" key="12">
    <source>
        <dbReference type="ARBA" id="ARBA00022989"/>
    </source>
</evidence>
<evidence type="ECO:0000256" key="9">
    <source>
        <dbReference type="ARBA" id="ARBA00022741"/>
    </source>
</evidence>
<comment type="cofactor">
    <cofactor evidence="2">
        <name>Mn(2+)</name>
        <dbReference type="ChEBI" id="CHEBI:29035"/>
    </cofactor>
</comment>
<comment type="caution">
    <text evidence="21">The sequence shown here is derived from an EMBL/GenBank/DDBJ whole genome shotgun (WGS) entry which is preliminary data.</text>
</comment>
<dbReference type="PANTHER" id="PTHR45627:SF23">
    <property type="entry name" value="AT30656P-RELATED"/>
    <property type="match status" value="1"/>
</dbReference>
<proteinExistence type="inferred from homology"/>
<evidence type="ECO:0000256" key="11">
    <source>
        <dbReference type="ARBA" id="ARBA00022842"/>
    </source>
</evidence>
<dbReference type="InterPro" id="IPR032628">
    <property type="entry name" value="AC_N"/>
</dbReference>
<feature type="domain" description="Guanylate cyclase" evidence="20">
    <location>
        <begin position="372"/>
        <end position="499"/>
    </location>
</feature>
<protein>
    <recommendedName>
        <fullName evidence="5 17">adenylate cyclase</fullName>
        <ecNumber evidence="5 17">4.6.1.1</ecNumber>
    </recommendedName>
</protein>
<feature type="transmembrane region" description="Helical" evidence="19">
    <location>
        <begin position="156"/>
        <end position="175"/>
    </location>
</feature>
<keyword evidence="14 17" id="KW-0472">Membrane</keyword>
<evidence type="ECO:0000256" key="17">
    <source>
        <dbReference type="PIRNR" id="PIRNR039050"/>
    </source>
</evidence>
<evidence type="ECO:0000256" key="18">
    <source>
        <dbReference type="RuleBase" id="RU000405"/>
    </source>
</evidence>
<dbReference type="Pfam" id="PF16214">
    <property type="entry name" value="AC_N"/>
    <property type="match status" value="1"/>
</dbReference>
<dbReference type="InterPro" id="IPR018297">
    <property type="entry name" value="A/G_cyclase_CS"/>
</dbReference>
<dbReference type="Pfam" id="PF00211">
    <property type="entry name" value="Guanylate_cyc"/>
    <property type="match status" value="2"/>
</dbReference>
<feature type="domain" description="Guanylate cyclase" evidence="20">
    <location>
        <begin position="977"/>
        <end position="1121"/>
    </location>
</feature>
<dbReference type="EMBL" id="JAWJWF010000045">
    <property type="protein sequence ID" value="KAK6627225.1"/>
    <property type="molecule type" value="Genomic_DNA"/>
</dbReference>
<evidence type="ECO:0000256" key="5">
    <source>
        <dbReference type="ARBA" id="ARBA00012201"/>
    </source>
</evidence>
<evidence type="ECO:0000256" key="10">
    <source>
        <dbReference type="ARBA" id="ARBA00022840"/>
    </source>
</evidence>
<feature type="transmembrane region" description="Helical" evidence="19">
    <location>
        <begin position="72"/>
        <end position="93"/>
    </location>
</feature>
<dbReference type="SUPFAM" id="SSF55073">
    <property type="entry name" value="Nucleotide cyclase"/>
    <property type="match status" value="2"/>
</dbReference>
<feature type="transmembrane region" description="Helical" evidence="19">
    <location>
        <begin position="187"/>
        <end position="207"/>
    </location>
</feature>
<dbReference type="PIRSF" id="PIRSF039050">
    <property type="entry name" value="Ade_cyc"/>
    <property type="match status" value="1"/>
</dbReference>
<evidence type="ECO:0000256" key="6">
    <source>
        <dbReference type="ARBA" id="ARBA00022692"/>
    </source>
</evidence>
<feature type="transmembrane region" description="Helical" evidence="19">
    <location>
        <begin position="858"/>
        <end position="878"/>
    </location>
</feature>
<sequence length="1180" mass="135472">MVYEFKAADEATQNPGGSQAFHVSDDIQVDGNSKSHLLENRDWSWSHMERQLKERNLETLYARYRQILHQGYFSVFLLLQLLLTAIHVGLLLVTEVVQKKGILIPSRLNANYDTFMHRKLPAVPAVPSDLKMPILRSLRSSFPLQDDPQHRTMPDVIAYIAIALLLWPLVTIVFNKSLVKKYPSLPHVVSCFAVAIVVFVDIGLPIYHTSMFHSRIPLRPAYTTHALLACYIFLPLSNYLTPFALGVGITISHMLTLMLVTYRHSGTPNKQIMSEIVFFVCVNGMGLSYRLIKEMIIRRAFLDRRACVEFTTKLNYEKEQEEQLLLSILPWHIATRVREDIRKKSLQLNHLGKPITTKPFKELYIEKHDNVSILYADVVNYTKMTSSLPVNKLVETLNELFGKFDEASERHKVLRIKFLGDCYYCASGIPQPNPDHAKSCVDLGLDMISIISDVRRQRKLDIDMRIGVHSGSILSGLLGRCKWQYDIWSKDVAIANRMEQCGKPGMVHVTKQTLDLLGDNYIVEPGNGHLRDRMLAKNGITTFLIKPHQEEKVPSKFRFSKFEKRESIIPGKFKMKNAYSRHGSDIMYSLRGVISGEGNMALSRRRTAFMNNNLIMYQQRLKMADVYMEKAIDNLPARKCSFWLHNSRLYPLCLTFRDECKWELPFLKQPDPLFKFSIIVALFVSICICLMHFWQPPRLYLISWISFGISIVGLVCLIPLTWCHYVWNAVKDPNHQMRDVQQPGNKFLRFLYKSSVKIIWSCYLRTTLYLIVCFLLTVCSLADLTVQVYSILEIYSNNSDSNVTSHHARDDTSEANGLWYQNEMAKMFQDLISFKQMTESCYLAVLMSFFFTRIHFQLKLLVGMCILVVYSSGVMMVNTEFRQETWNPHLDPKIANILSIVFLILELHFTDRQAECMDRLDYLWKRQLCTEKDEAEKTRSVNLMLLHNILPIHVASVYLNTNRASNDLYHENYDCIAVMFASLVNYDLYTEKNTDQSDIKGLEILNKIICDFDDALYESRFKTVEKIKVAGSTYMAACGLHPGQKESSNADGVSSTKVVLTLIEFAATVFRRLQLINKEFNTDFKLRIGVSHGPVTAGVVGSQKPLYDIWGNAVNVASRMDSTGQPNKIQVTTSTAVILQQEGVPCTFRGPIHVKGKGILDTYFVDLTDNWIYLTRMKFK</sequence>
<comment type="cofactor">
    <cofactor evidence="3 17">
        <name>Mg(2+)</name>
        <dbReference type="ChEBI" id="CHEBI:18420"/>
    </cofactor>
</comment>
<keyword evidence="11 17" id="KW-0460">Magnesium</keyword>
<comment type="subcellular location">
    <subcellularLocation>
        <location evidence="4">Membrane</location>
        <topology evidence="4">Multi-pass membrane protein</topology>
    </subcellularLocation>
</comment>
<evidence type="ECO:0000256" key="13">
    <source>
        <dbReference type="ARBA" id="ARBA00022998"/>
    </source>
</evidence>
<evidence type="ECO:0000313" key="21">
    <source>
        <dbReference type="EMBL" id="KAK6627225.1"/>
    </source>
</evidence>
<evidence type="ECO:0000256" key="7">
    <source>
        <dbReference type="ARBA" id="ARBA00022723"/>
    </source>
</evidence>
<feature type="transmembrane region" description="Helical" evidence="19">
    <location>
        <begin position="767"/>
        <end position="792"/>
    </location>
</feature>
<evidence type="ECO:0000313" key="22">
    <source>
        <dbReference type="Proteomes" id="UP001359485"/>
    </source>
</evidence>
<keyword evidence="7 17" id="KW-0479">Metal-binding</keyword>
<evidence type="ECO:0000256" key="15">
    <source>
        <dbReference type="ARBA" id="ARBA00023180"/>
    </source>
</evidence>
<feature type="transmembrane region" description="Helical" evidence="19">
    <location>
        <begin position="219"/>
        <end position="236"/>
    </location>
</feature>
<name>A0ABR1ATF7_POLSC</name>
<keyword evidence="13 17" id="KW-0115">cAMP biosynthesis</keyword>
<accession>A0ABR1ATF7</accession>
<dbReference type="EC" id="4.6.1.1" evidence="5 17"/>
<comment type="catalytic activity">
    <reaction evidence="1 17">
        <text>ATP = 3',5'-cyclic AMP + diphosphate</text>
        <dbReference type="Rhea" id="RHEA:15389"/>
        <dbReference type="ChEBI" id="CHEBI:30616"/>
        <dbReference type="ChEBI" id="CHEBI:33019"/>
        <dbReference type="ChEBI" id="CHEBI:58165"/>
        <dbReference type="EC" id="4.6.1.1"/>
    </reaction>
</comment>
<evidence type="ECO:0000256" key="16">
    <source>
        <dbReference type="ARBA" id="ARBA00023239"/>
    </source>
</evidence>
<comment type="function">
    <text evidence="17">Catalyzes the formation of the signaling molecule cAMP in response to G-protein signaling.</text>
</comment>
<dbReference type="Proteomes" id="UP001359485">
    <property type="component" value="Unassembled WGS sequence"/>
</dbReference>
<keyword evidence="16 17" id="KW-0456">Lyase</keyword>
<keyword evidence="22" id="KW-1185">Reference proteome</keyword>
<dbReference type="CDD" id="cd07302">
    <property type="entry name" value="CHD"/>
    <property type="match status" value="2"/>
</dbReference>
<dbReference type="PANTHER" id="PTHR45627">
    <property type="entry name" value="ADENYLATE CYCLASE TYPE 1"/>
    <property type="match status" value="1"/>
</dbReference>
<dbReference type="InterPro" id="IPR030672">
    <property type="entry name" value="Adcy"/>
</dbReference>
<dbReference type="PROSITE" id="PS00452">
    <property type="entry name" value="GUANYLATE_CYCLASE_1"/>
    <property type="match status" value="1"/>
</dbReference>
<evidence type="ECO:0000256" key="8">
    <source>
        <dbReference type="ARBA" id="ARBA00022737"/>
    </source>
</evidence>
<keyword evidence="9 17" id="KW-0547">Nucleotide-binding</keyword>
<dbReference type="InterPro" id="IPR029787">
    <property type="entry name" value="Nucleotide_cyclase"/>
</dbReference>
<dbReference type="InterPro" id="IPR001054">
    <property type="entry name" value="A/G_cyclase"/>
</dbReference>
<feature type="transmembrane region" description="Helical" evidence="19">
    <location>
        <begin position="272"/>
        <end position="292"/>
    </location>
</feature>
<evidence type="ECO:0000256" key="19">
    <source>
        <dbReference type="SAM" id="Phobius"/>
    </source>
</evidence>
<evidence type="ECO:0000256" key="3">
    <source>
        <dbReference type="ARBA" id="ARBA00001946"/>
    </source>
</evidence>
<gene>
    <name evidence="21" type="ORF">RUM44_009702</name>
</gene>
<dbReference type="Gene3D" id="3.30.70.1230">
    <property type="entry name" value="Nucleotide cyclase"/>
    <property type="match status" value="2"/>
</dbReference>